<evidence type="ECO:0000313" key="2">
    <source>
        <dbReference type="Proteomes" id="UP000178880"/>
    </source>
</evidence>
<evidence type="ECO:0008006" key="3">
    <source>
        <dbReference type="Google" id="ProtNLM"/>
    </source>
</evidence>
<dbReference type="STRING" id="1798650.A2945_02975"/>
<dbReference type="AlphaFoldDB" id="A0A1G2CDW5"/>
<dbReference type="InterPro" id="IPR008914">
    <property type="entry name" value="PEBP"/>
</dbReference>
<dbReference type="InterPro" id="IPR005247">
    <property type="entry name" value="YbhB_YbcL/LppC-like"/>
</dbReference>
<dbReference type="SUPFAM" id="SSF49777">
    <property type="entry name" value="PEBP-like"/>
    <property type="match status" value="1"/>
</dbReference>
<accession>A0A1G2CDW5</accession>
<dbReference type="PANTHER" id="PTHR30289">
    <property type="entry name" value="UNCHARACTERIZED PROTEIN YBCL-RELATED"/>
    <property type="match status" value="1"/>
</dbReference>
<dbReference type="Proteomes" id="UP000178880">
    <property type="component" value="Unassembled WGS sequence"/>
</dbReference>
<dbReference type="Pfam" id="PF01161">
    <property type="entry name" value="PBP"/>
    <property type="match status" value="1"/>
</dbReference>
<sequence length="172" mass="18156">MLITSPSFKDGENIPKKFTCDGSTSLTTGGSTSLDVARDKSLTTGGGMNPELHIENVPPGTQGLALIMDDPDATRGGTFTHWLVWNIDPGTKIIKEESVPPGAVEGVNDFGNIGYGGPCPPRGANPHHYQFKLYALDGILKLSKGAAKDALGAEIGKHLVAKAELVGLYQRQ</sequence>
<comment type="caution">
    <text evidence="1">The sequence shown here is derived from an EMBL/GenBank/DDBJ whole genome shotgun (WGS) entry which is preliminary data.</text>
</comment>
<dbReference type="InterPro" id="IPR036610">
    <property type="entry name" value="PEBP-like_sf"/>
</dbReference>
<reference evidence="1 2" key="1">
    <citation type="journal article" date="2016" name="Nat. Commun.">
        <title>Thousands of microbial genomes shed light on interconnected biogeochemical processes in an aquifer system.</title>
        <authorList>
            <person name="Anantharaman K."/>
            <person name="Brown C.T."/>
            <person name="Hug L.A."/>
            <person name="Sharon I."/>
            <person name="Castelle C.J."/>
            <person name="Probst A.J."/>
            <person name="Thomas B.C."/>
            <person name="Singh A."/>
            <person name="Wilkins M.J."/>
            <person name="Karaoz U."/>
            <person name="Brodie E.L."/>
            <person name="Williams K.H."/>
            <person name="Hubbard S.S."/>
            <person name="Banfield J.F."/>
        </authorList>
    </citation>
    <scope>NUCLEOTIDE SEQUENCE [LARGE SCALE GENOMIC DNA]</scope>
</reference>
<evidence type="ECO:0000313" key="1">
    <source>
        <dbReference type="EMBL" id="OGY99583.1"/>
    </source>
</evidence>
<organism evidence="1 2">
    <name type="scientific">Candidatus Liptonbacteria bacterium RIFCSPLOWO2_01_FULL_52_25</name>
    <dbReference type="NCBI Taxonomy" id="1798650"/>
    <lineage>
        <taxon>Bacteria</taxon>
        <taxon>Candidatus Liptoniibacteriota</taxon>
    </lineage>
</organism>
<protein>
    <recommendedName>
        <fullName evidence="3">Kinase inhibitor</fullName>
    </recommendedName>
</protein>
<dbReference type="NCBIfam" id="TIGR00481">
    <property type="entry name" value="YbhB/YbcL family Raf kinase inhibitor-like protein"/>
    <property type="match status" value="1"/>
</dbReference>
<dbReference type="CDD" id="cd00865">
    <property type="entry name" value="PEBP_bact_arch"/>
    <property type="match status" value="1"/>
</dbReference>
<dbReference type="Gene3D" id="3.90.280.10">
    <property type="entry name" value="PEBP-like"/>
    <property type="match status" value="1"/>
</dbReference>
<dbReference type="PANTHER" id="PTHR30289:SF1">
    <property type="entry name" value="PEBP (PHOSPHATIDYLETHANOLAMINE-BINDING PROTEIN) FAMILY PROTEIN"/>
    <property type="match status" value="1"/>
</dbReference>
<name>A0A1G2CDW5_9BACT</name>
<proteinExistence type="predicted"/>
<gene>
    <name evidence="1" type="ORF">A2945_02975</name>
</gene>
<dbReference type="EMBL" id="MHLA01000014">
    <property type="protein sequence ID" value="OGY99583.1"/>
    <property type="molecule type" value="Genomic_DNA"/>
</dbReference>